<proteinExistence type="predicted"/>
<feature type="chain" id="PRO_5022663359" description="Lipoprotein" evidence="2">
    <location>
        <begin position="22"/>
        <end position="201"/>
    </location>
</feature>
<evidence type="ECO:0000256" key="2">
    <source>
        <dbReference type="SAM" id="SignalP"/>
    </source>
</evidence>
<dbReference type="RefSeq" id="WP_147932245.1">
    <property type="nucleotide sequence ID" value="NZ_VOXD01000035.1"/>
</dbReference>
<accession>A0A5C7FNI1</accession>
<dbReference type="InterPro" id="IPR038714">
    <property type="entry name" value="YfeY-like_sf"/>
</dbReference>
<organism evidence="3 4">
    <name type="scientific">Neolewinella aurantiaca</name>
    <dbReference type="NCBI Taxonomy" id="2602767"/>
    <lineage>
        <taxon>Bacteria</taxon>
        <taxon>Pseudomonadati</taxon>
        <taxon>Bacteroidota</taxon>
        <taxon>Saprospiria</taxon>
        <taxon>Saprospirales</taxon>
        <taxon>Lewinellaceae</taxon>
        <taxon>Neolewinella</taxon>
    </lineage>
</organism>
<dbReference type="Gene3D" id="2.60.460.10">
    <property type="entry name" value="protein yfey like domain"/>
    <property type="match status" value="1"/>
</dbReference>
<dbReference type="OrthoDB" id="1495501at2"/>
<feature type="signal peptide" evidence="2">
    <location>
        <begin position="1"/>
        <end position="21"/>
    </location>
</feature>
<feature type="region of interest" description="Disordered" evidence="1">
    <location>
        <begin position="26"/>
        <end position="48"/>
    </location>
</feature>
<evidence type="ECO:0000313" key="4">
    <source>
        <dbReference type="Proteomes" id="UP000321907"/>
    </source>
</evidence>
<reference evidence="3 4" key="1">
    <citation type="submission" date="2019-08" db="EMBL/GenBank/DDBJ databases">
        <title>Lewinella sp. strain SSH13 Genome sequencing and assembly.</title>
        <authorList>
            <person name="Kim I."/>
        </authorList>
    </citation>
    <scope>NUCLEOTIDE SEQUENCE [LARGE SCALE GENOMIC DNA]</scope>
    <source>
        <strain evidence="3 4">SSH13</strain>
    </source>
</reference>
<dbReference type="EMBL" id="VOXD01000035">
    <property type="protein sequence ID" value="TXF87569.1"/>
    <property type="molecule type" value="Genomic_DNA"/>
</dbReference>
<evidence type="ECO:0000256" key="1">
    <source>
        <dbReference type="SAM" id="MobiDB-lite"/>
    </source>
</evidence>
<gene>
    <name evidence="3" type="ORF">FUA23_18460</name>
</gene>
<dbReference type="PROSITE" id="PS51257">
    <property type="entry name" value="PROKAR_LIPOPROTEIN"/>
    <property type="match status" value="1"/>
</dbReference>
<comment type="caution">
    <text evidence="3">The sequence shown here is derived from an EMBL/GenBank/DDBJ whole genome shotgun (WGS) entry which is preliminary data.</text>
</comment>
<keyword evidence="4" id="KW-1185">Reference proteome</keyword>
<dbReference type="AlphaFoldDB" id="A0A5C7FNI1"/>
<name>A0A5C7FNI1_9BACT</name>
<keyword evidence="2" id="KW-0732">Signal</keyword>
<dbReference type="Proteomes" id="UP000321907">
    <property type="component" value="Unassembled WGS sequence"/>
</dbReference>
<evidence type="ECO:0000313" key="3">
    <source>
        <dbReference type="EMBL" id="TXF87569.1"/>
    </source>
</evidence>
<protein>
    <recommendedName>
        <fullName evidence="5">Lipoprotein</fullName>
    </recommendedName>
</protein>
<sequence length="201" mass="21585">MKNISGLFFLLLLLLFLVSCSSEPTSVTDTSGTETPAAETEDPNDGNTAIYDVDADDPYLVSNDYFLGMTPGGSLADFKDGLRNGELRTGEGAFEVFYIDGAEGDELGYVYSMDGAEGTIDQITITSPKVVTEEGVRVGLSFNELTQRLGELEVFASEIESRVYATKNGVTYRLNTNGTPGKTTAEDIKGDVEVAQIILGF</sequence>
<evidence type="ECO:0008006" key="5">
    <source>
        <dbReference type="Google" id="ProtNLM"/>
    </source>
</evidence>